<evidence type="ECO:0000313" key="10">
    <source>
        <dbReference type="Proteomes" id="UP000480178"/>
    </source>
</evidence>
<name>A0A6C0GIN2_9BACT</name>
<dbReference type="PANTHER" id="PTHR22726">
    <property type="entry name" value="METALLOENDOPEPTIDASE OMA1"/>
    <property type="match status" value="1"/>
</dbReference>
<dbReference type="PANTHER" id="PTHR22726:SF1">
    <property type="entry name" value="METALLOENDOPEPTIDASE OMA1, MITOCHONDRIAL"/>
    <property type="match status" value="1"/>
</dbReference>
<keyword evidence="7" id="KW-0732">Signal</keyword>
<sequence>MNVSVSIKKNIIYLYACALLFVLPACDKDGSINVFSVEQDVELGKQVSTEIEANPAGYPLLPETGRNGQNEKAYQYIRAITSKILNSGQVAYKEEFAWQVKIVQDDKVLNAFCTPGGYIYVYTGLIKYLDAEDQLAGVMGHEIAHADKRHTTDNLTKQYGIQLLLDVVLGSNQNVATEIAKGLANLSYSRAAEREADDASVVYLCPTGYKSDGAAGFFEKIQNEGEGAPVPEFLSTHPNPDNRIESIKQKAQEEGCNTSPLANTQYQTFKGYLP</sequence>
<dbReference type="EMBL" id="CP048222">
    <property type="protein sequence ID" value="QHT67512.1"/>
    <property type="molecule type" value="Genomic_DNA"/>
</dbReference>
<dbReference type="Proteomes" id="UP000480178">
    <property type="component" value="Chromosome"/>
</dbReference>
<dbReference type="Pfam" id="PF01435">
    <property type="entry name" value="Peptidase_M48"/>
    <property type="match status" value="1"/>
</dbReference>
<keyword evidence="4 6" id="KW-0862">Zinc</keyword>
<feature type="domain" description="Peptidase M48" evidence="8">
    <location>
        <begin position="75"/>
        <end position="249"/>
    </location>
</feature>
<protein>
    <submittedName>
        <fullName evidence="9">M48 family metalloprotease</fullName>
    </submittedName>
</protein>
<dbReference type="GO" id="GO:0051603">
    <property type="term" value="P:proteolysis involved in protein catabolic process"/>
    <property type="evidence" value="ECO:0007669"/>
    <property type="project" value="TreeGrafter"/>
</dbReference>
<evidence type="ECO:0000256" key="6">
    <source>
        <dbReference type="RuleBase" id="RU003983"/>
    </source>
</evidence>
<dbReference type="GO" id="GO:0004222">
    <property type="term" value="F:metalloendopeptidase activity"/>
    <property type="evidence" value="ECO:0007669"/>
    <property type="project" value="InterPro"/>
</dbReference>
<evidence type="ECO:0000256" key="1">
    <source>
        <dbReference type="ARBA" id="ARBA00022670"/>
    </source>
</evidence>
<gene>
    <name evidence="9" type="ORF">GXP67_13185</name>
</gene>
<keyword evidence="3 6" id="KW-0378">Hydrolase</keyword>
<accession>A0A6C0GIN2</accession>
<keyword evidence="2" id="KW-0479">Metal-binding</keyword>
<organism evidence="9 10">
    <name type="scientific">Rhodocytophaga rosea</name>
    <dbReference type="NCBI Taxonomy" id="2704465"/>
    <lineage>
        <taxon>Bacteria</taxon>
        <taxon>Pseudomonadati</taxon>
        <taxon>Bacteroidota</taxon>
        <taxon>Cytophagia</taxon>
        <taxon>Cytophagales</taxon>
        <taxon>Rhodocytophagaceae</taxon>
        <taxon>Rhodocytophaga</taxon>
    </lineage>
</organism>
<evidence type="ECO:0000256" key="3">
    <source>
        <dbReference type="ARBA" id="ARBA00022801"/>
    </source>
</evidence>
<keyword evidence="5 6" id="KW-0482">Metalloprotease</keyword>
<dbReference type="AlphaFoldDB" id="A0A6C0GIN2"/>
<evidence type="ECO:0000313" key="9">
    <source>
        <dbReference type="EMBL" id="QHT67512.1"/>
    </source>
</evidence>
<evidence type="ECO:0000259" key="8">
    <source>
        <dbReference type="Pfam" id="PF01435"/>
    </source>
</evidence>
<proteinExistence type="inferred from homology"/>
<dbReference type="GO" id="GO:0046872">
    <property type="term" value="F:metal ion binding"/>
    <property type="evidence" value="ECO:0007669"/>
    <property type="project" value="UniProtKB-KW"/>
</dbReference>
<dbReference type="Gene3D" id="3.30.2010.10">
    <property type="entry name" value="Metalloproteases ('zincins'), catalytic domain"/>
    <property type="match status" value="1"/>
</dbReference>
<evidence type="ECO:0000256" key="5">
    <source>
        <dbReference type="ARBA" id="ARBA00023049"/>
    </source>
</evidence>
<evidence type="ECO:0000256" key="7">
    <source>
        <dbReference type="SAM" id="SignalP"/>
    </source>
</evidence>
<dbReference type="RefSeq" id="WP_162443541.1">
    <property type="nucleotide sequence ID" value="NZ_CP048222.1"/>
</dbReference>
<dbReference type="InterPro" id="IPR001915">
    <property type="entry name" value="Peptidase_M48"/>
</dbReference>
<dbReference type="GO" id="GO:0016020">
    <property type="term" value="C:membrane"/>
    <property type="evidence" value="ECO:0007669"/>
    <property type="project" value="TreeGrafter"/>
</dbReference>
<evidence type="ECO:0000256" key="4">
    <source>
        <dbReference type="ARBA" id="ARBA00022833"/>
    </source>
</evidence>
<dbReference type="KEGG" id="rhoz:GXP67_13185"/>
<keyword evidence="10" id="KW-1185">Reference proteome</keyword>
<feature type="signal peptide" evidence="7">
    <location>
        <begin position="1"/>
        <end position="27"/>
    </location>
</feature>
<comment type="cofactor">
    <cofactor evidence="6">
        <name>Zn(2+)</name>
        <dbReference type="ChEBI" id="CHEBI:29105"/>
    </cofactor>
    <text evidence="6">Binds 1 zinc ion per subunit.</text>
</comment>
<keyword evidence="1 6" id="KW-0645">Protease</keyword>
<feature type="chain" id="PRO_5025390028" evidence="7">
    <location>
        <begin position="28"/>
        <end position="274"/>
    </location>
</feature>
<reference evidence="9 10" key="1">
    <citation type="submission" date="2020-01" db="EMBL/GenBank/DDBJ databases">
        <authorList>
            <person name="Kim M.K."/>
        </authorList>
    </citation>
    <scope>NUCLEOTIDE SEQUENCE [LARGE SCALE GENOMIC DNA]</scope>
    <source>
        <strain evidence="9 10">172606-1</strain>
    </source>
</reference>
<comment type="similarity">
    <text evidence="6">Belongs to the peptidase M48 family.</text>
</comment>
<evidence type="ECO:0000256" key="2">
    <source>
        <dbReference type="ARBA" id="ARBA00022723"/>
    </source>
</evidence>
<dbReference type="InterPro" id="IPR051156">
    <property type="entry name" value="Mito/Outer_Membr_Metalloprot"/>
</dbReference>